<evidence type="ECO:0000313" key="3">
    <source>
        <dbReference type="EMBL" id="SPC06275.1"/>
    </source>
</evidence>
<dbReference type="EMBL" id="OGUS01000056">
    <property type="protein sequence ID" value="SPC06275.1"/>
    <property type="molecule type" value="Genomic_DNA"/>
</dbReference>
<evidence type="ECO:0000256" key="1">
    <source>
        <dbReference type="ARBA" id="ARBA00008791"/>
    </source>
</evidence>
<accession>A0A375G4Z9</accession>
<dbReference type="CDD" id="cd00293">
    <property type="entry name" value="USP-like"/>
    <property type="match status" value="1"/>
</dbReference>
<evidence type="ECO:0000313" key="4">
    <source>
        <dbReference type="EMBL" id="SPC12849.1"/>
    </source>
</evidence>
<organism evidence="3 5">
    <name type="scientific">Cupriavidus oxalaticus</name>
    <dbReference type="NCBI Taxonomy" id="96344"/>
    <lineage>
        <taxon>Bacteria</taxon>
        <taxon>Pseudomonadati</taxon>
        <taxon>Pseudomonadota</taxon>
        <taxon>Betaproteobacteria</taxon>
        <taxon>Burkholderiales</taxon>
        <taxon>Burkholderiaceae</taxon>
        <taxon>Cupriavidus</taxon>
    </lineage>
</organism>
<protein>
    <submittedName>
        <fullName evidence="4">Universal stress protein UspA</fullName>
    </submittedName>
    <submittedName>
        <fullName evidence="3">Universal stress protein, UspA family</fullName>
    </submittedName>
</protein>
<reference evidence="5" key="1">
    <citation type="submission" date="2018-01" db="EMBL/GenBank/DDBJ databases">
        <authorList>
            <person name="Gaut B.S."/>
            <person name="Morton B.R."/>
            <person name="Clegg M.T."/>
            <person name="Duvall M.R."/>
        </authorList>
    </citation>
    <scope>NUCLEOTIDE SEQUENCE [LARGE SCALE GENOMIC DNA]</scope>
</reference>
<evidence type="ECO:0000259" key="2">
    <source>
        <dbReference type="Pfam" id="PF00582"/>
    </source>
</evidence>
<evidence type="ECO:0000313" key="5">
    <source>
        <dbReference type="Proteomes" id="UP000256862"/>
    </source>
</evidence>
<dbReference type="InterPro" id="IPR006015">
    <property type="entry name" value="Universal_stress_UspA"/>
</dbReference>
<feature type="domain" description="UspA" evidence="2">
    <location>
        <begin position="6"/>
        <end position="147"/>
    </location>
</feature>
<comment type="similarity">
    <text evidence="1">Belongs to the universal stress protein A family.</text>
</comment>
<dbReference type="PANTHER" id="PTHR46268:SF15">
    <property type="entry name" value="UNIVERSAL STRESS PROTEIN HP_0031"/>
    <property type="match status" value="1"/>
</dbReference>
<dbReference type="Proteomes" id="UP000256862">
    <property type="component" value="Chromosome CO2235"/>
</dbReference>
<gene>
    <name evidence="4" type="ORF">CO2235_160054</name>
    <name evidence="3" type="ORF">CO2235_U510026</name>
</gene>
<name>A0A375G4Z9_9BURK</name>
<dbReference type="Pfam" id="PF00582">
    <property type="entry name" value="Usp"/>
    <property type="match status" value="1"/>
</dbReference>
<dbReference type="InterPro" id="IPR006016">
    <property type="entry name" value="UspA"/>
</dbReference>
<proteinExistence type="inferred from homology"/>
<sequence length="147" mass="15745">MEGIVFKHILLATDGSELSKVAMAAAINFVKAGGAKLTAYTCMEEYPYLSSSDAGHPRRKAYEEHEAERASAVLAEVVAAATEAGVTCQTDMSTSVPYKGIIDAAAKHDCDVIFMASHGRRGLEGLLVGSETQKVLTHCRIPVLVYR</sequence>
<dbReference type="InterPro" id="IPR014729">
    <property type="entry name" value="Rossmann-like_a/b/a_fold"/>
</dbReference>
<dbReference type="SUPFAM" id="SSF52402">
    <property type="entry name" value="Adenine nucleotide alpha hydrolases-like"/>
    <property type="match status" value="1"/>
</dbReference>
<comment type="caution">
    <text evidence="3">The sequence shown here is derived from an EMBL/GenBank/DDBJ whole genome shotgun (WGS) entry which is preliminary data.</text>
</comment>
<dbReference type="AlphaFoldDB" id="A0A375G4Z9"/>
<dbReference type="PANTHER" id="PTHR46268">
    <property type="entry name" value="STRESS RESPONSE PROTEIN NHAX"/>
    <property type="match status" value="1"/>
</dbReference>
<dbReference type="Gene3D" id="3.40.50.620">
    <property type="entry name" value="HUPs"/>
    <property type="match status" value="1"/>
</dbReference>
<reference evidence="3 5" key="2">
    <citation type="submission" date="2018-01" db="EMBL/GenBank/DDBJ databases">
        <authorList>
            <person name="Clerissi C."/>
        </authorList>
    </citation>
    <scope>NUCLEOTIDE SEQUENCE</scope>
    <source>
        <strain evidence="3">Cupriavidus oxalaticus LMG 2235</strain>
    </source>
</reference>
<dbReference type="EMBL" id="OGUS01000116">
    <property type="protein sequence ID" value="SPC12849.1"/>
    <property type="molecule type" value="Genomic_DNA"/>
</dbReference>
<dbReference type="PRINTS" id="PR01438">
    <property type="entry name" value="UNVRSLSTRESS"/>
</dbReference>